<dbReference type="Proteomes" id="UP000317650">
    <property type="component" value="Chromosome 6"/>
</dbReference>
<proteinExistence type="predicted"/>
<sequence>MGLELCRAKEADARVEEAWDMVAIAEDKATESMAEAKEQVEVLHWKLQNAHCRGGKRGLGGEEEPCLQVGKESRGLLQESERF</sequence>
<comment type="caution">
    <text evidence="1">The sequence shown here is derived from an EMBL/GenBank/DDBJ whole genome shotgun (WGS) entry which is preliminary data.</text>
</comment>
<organism evidence="1 2">
    <name type="scientific">Musa balbisiana</name>
    <name type="common">Banana</name>
    <dbReference type="NCBI Taxonomy" id="52838"/>
    <lineage>
        <taxon>Eukaryota</taxon>
        <taxon>Viridiplantae</taxon>
        <taxon>Streptophyta</taxon>
        <taxon>Embryophyta</taxon>
        <taxon>Tracheophyta</taxon>
        <taxon>Spermatophyta</taxon>
        <taxon>Magnoliopsida</taxon>
        <taxon>Liliopsida</taxon>
        <taxon>Zingiberales</taxon>
        <taxon>Musaceae</taxon>
        <taxon>Musa</taxon>
    </lineage>
</organism>
<name>A0A4S8IPI9_MUSBA</name>
<reference evidence="1 2" key="1">
    <citation type="journal article" date="2019" name="Nat. Plants">
        <title>Genome sequencing of Musa balbisiana reveals subgenome evolution and function divergence in polyploid bananas.</title>
        <authorList>
            <person name="Yao X."/>
        </authorList>
    </citation>
    <scope>NUCLEOTIDE SEQUENCE [LARGE SCALE GENOMIC DNA]</scope>
    <source>
        <strain evidence="2">cv. DH-PKW</strain>
        <tissue evidence="1">Leaves</tissue>
    </source>
</reference>
<gene>
    <name evidence="1" type="ORF">C4D60_Mb06t20500</name>
</gene>
<keyword evidence="2" id="KW-1185">Reference proteome</keyword>
<dbReference type="AlphaFoldDB" id="A0A4S8IPI9"/>
<evidence type="ECO:0000313" key="2">
    <source>
        <dbReference type="Proteomes" id="UP000317650"/>
    </source>
</evidence>
<dbReference type="EMBL" id="PYDT01000009">
    <property type="protein sequence ID" value="THU50465.1"/>
    <property type="molecule type" value="Genomic_DNA"/>
</dbReference>
<accession>A0A4S8IPI9</accession>
<protein>
    <submittedName>
        <fullName evidence="1">Uncharacterized protein</fullName>
    </submittedName>
</protein>
<evidence type="ECO:0000313" key="1">
    <source>
        <dbReference type="EMBL" id="THU50465.1"/>
    </source>
</evidence>